<protein>
    <recommendedName>
        <fullName evidence="3">SpoVT-AbrB domain-containing protein</fullName>
    </recommendedName>
</protein>
<keyword evidence="2" id="KW-1185">Reference proteome</keyword>
<accession>A0A133VN06</accession>
<comment type="caution">
    <text evidence="1">The sequence shown here is derived from an EMBL/GenBank/DDBJ whole genome shotgun (WGS) entry which is preliminary data.</text>
</comment>
<evidence type="ECO:0000313" key="2">
    <source>
        <dbReference type="Proteomes" id="UP000070256"/>
    </source>
</evidence>
<name>A0A133VN06_9EURY</name>
<dbReference type="InterPro" id="IPR037914">
    <property type="entry name" value="SpoVT-AbrB_sf"/>
</dbReference>
<gene>
    <name evidence="1" type="ORF">AKJ58_01680</name>
</gene>
<dbReference type="Gene3D" id="2.10.260.10">
    <property type="match status" value="1"/>
</dbReference>
<evidence type="ECO:0000313" key="1">
    <source>
        <dbReference type="EMBL" id="KXB07832.1"/>
    </source>
</evidence>
<dbReference type="AlphaFoldDB" id="A0A133VN06"/>
<organism evidence="1 2">
    <name type="scientific">candidate division MSBL1 archaeon SCGC-AAA385D11</name>
    <dbReference type="NCBI Taxonomy" id="1698286"/>
    <lineage>
        <taxon>Archaea</taxon>
        <taxon>Methanobacteriati</taxon>
        <taxon>Methanobacteriota</taxon>
        <taxon>candidate division MSBL1</taxon>
    </lineage>
</organism>
<proteinExistence type="predicted"/>
<dbReference type="SUPFAM" id="SSF89447">
    <property type="entry name" value="AbrB/MazE/MraZ-like"/>
    <property type="match status" value="1"/>
</dbReference>
<reference evidence="1 2" key="1">
    <citation type="journal article" date="2016" name="Sci. Rep.">
        <title>Metabolic traits of an uncultured archaeal lineage -MSBL1- from brine pools of the Red Sea.</title>
        <authorList>
            <person name="Mwirichia R."/>
            <person name="Alam I."/>
            <person name="Rashid M."/>
            <person name="Vinu M."/>
            <person name="Ba-Alawi W."/>
            <person name="Anthony Kamau A."/>
            <person name="Kamanda Ngugi D."/>
            <person name="Goker M."/>
            <person name="Klenk H.P."/>
            <person name="Bajic V."/>
            <person name="Stingl U."/>
        </authorList>
    </citation>
    <scope>NUCLEOTIDE SEQUENCE [LARGE SCALE GENOMIC DNA]</scope>
    <source>
        <strain evidence="1">SCGC-AAA385D11</strain>
    </source>
</reference>
<evidence type="ECO:0008006" key="3">
    <source>
        <dbReference type="Google" id="ProtNLM"/>
    </source>
</evidence>
<sequence>MTAINKITVLGGSTGVSIPPSILDALDMERGDLVALSLVSQDAFQVMKIQPKEVDLNEYGLAEIRNE</sequence>
<dbReference type="EMBL" id="LHYK01000031">
    <property type="protein sequence ID" value="KXB07832.1"/>
    <property type="molecule type" value="Genomic_DNA"/>
</dbReference>
<dbReference type="Proteomes" id="UP000070256">
    <property type="component" value="Unassembled WGS sequence"/>
</dbReference>